<evidence type="ECO:0000313" key="3">
    <source>
        <dbReference type="Proteomes" id="UP001165283"/>
    </source>
</evidence>
<organism evidence="2 3">
    <name type="scientific">Pseudonocardia humida</name>
    <dbReference type="NCBI Taxonomy" id="2800819"/>
    <lineage>
        <taxon>Bacteria</taxon>
        <taxon>Bacillati</taxon>
        <taxon>Actinomycetota</taxon>
        <taxon>Actinomycetes</taxon>
        <taxon>Pseudonocardiales</taxon>
        <taxon>Pseudonocardiaceae</taxon>
        <taxon>Pseudonocardia</taxon>
    </lineage>
</organism>
<proteinExistence type="predicted"/>
<comment type="caution">
    <text evidence="2">The sequence shown here is derived from an EMBL/GenBank/DDBJ whole genome shotgun (WGS) entry which is preliminary data.</text>
</comment>
<dbReference type="Proteomes" id="UP001165283">
    <property type="component" value="Unassembled WGS sequence"/>
</dbReference>
<feature type="region of interest" description="Disordered" evidence="1">
    <location>
        <begin position="1"/>
        <end position="32"/>
    </location>
</feature>
<gene>
    <name evidence="2" type="ORF">KDL28_14320</name>
</gene>
<dbReference type="RefSeq" id="WP_252438761.1">
    <property type="nucleotide sequence ID" value="NZ_JAGSOV010000033.1"/>
</dbReference>
<name>A0ABT0ZZR1_9PSEU</name>
<keyword evidence="3" id="KW-1185">Reference proteome</keyword>
<sequence length="344" mass="38120">MAREQGGGADDRARRRLAQERQRSRTMEAAARRTEREVADLRSALRRVDAQARTLRVEREVAELDLLLLRGLRRSPVFDWDRYRRHDEPEALDLGPDAVPQPGPVWEAYAPAGSGALDALLTTVPGTDRMRRRRTSIARQRFEQARFEHERAEIDRRRRVREREVAHRASVAEHHRAVEKHNRDWRELRAGVLARDPGCVARLLGFVLRELPLPVGFPRAAEVGCSPDAREAAVRVELPTAEVVPAVVGYTASAELDEPAAVPRTAEQVGVLYRSVLTQITLLQLRELFGVDPGLGLVRLTGYTGDGTALLRVETDRAAFDRLGLGAVIDADAGSGGLGIEIGA</sequence>
<evidence type="ECO:0008006" key="4">
    <source>
        <dbReference type="Google" id="ProtNLM"/>
    </source>
</evidence>
<evidence type="ECO:0000313" key="2">
    <source>
        <dbReference type="EMBL" id="MCO1656232.1"/>
    </source>
</evidence>
<protein>
    <recommendedName>
        <fullName evidence="4">Restriction system protein</fullName>
    </recommendedName>
</protein>
<dbReference type="EMBL" id="JAGSOV010000033">
    <property type="protein sequence ID" value="MCO1656232.1"/>
    <property type="molecule type" value="Genomic_DNA"/>
</dbReference>
<accession>A0ABT0ZZR1</accession>
<reference evidence="2" key="1">
    <citation type="submission" date="2021-04" db="EMBL/GenBank/DDBJ databases">
        <title>Pseudonocardia sp. nov., isolated from sandy soil of mangrove forest.</title>
        <authorList>
            <person name="Zan Z."/>
            <person name="Huang R."/>
            <person name="Liu W."/>
        </authorList>
    </citation>
    <scope>NUCLEOTIDE SEQUENCE</scope>
    <source>
        <strain evidence="2">S2-4</strain>
    </source>
</reference>
<evidence type="ECO:0000256" key="1">
    <source>
        <dbReference type="SAM" id="MobiDB-lite"/>
    </source>
</evidence>